<evidence type="ECO:0000256" key="1">
    <source>
        <dbReference type="ARBA" id="ARBA00004141"/>
    </source>
</evidence>
<feature type="transmembrane region" description="Helical" evidence="5">
    <location>
        <begin position="245"/>
        <end position="267"/>
    </location>
</feature>
<organism evidence="7">
    <name type="scientific">OCS116 cluster bacterium</name>
    <dbReference type="NCBI Taxonomy" id="2030921"/>
    <lineage>
        <taxon>Bacteria</taxon>
        <taxon>Pseudomonadati</taxon>
        <taxon>Pseudomonadota</taxon>
        <taxon>Alphaproteobacteria</taxon>
        <taxon>OCS116 cluster</taxon>
    </lineage>
</organism>
<evidence type="ECO:0000313" key="7">
    <source>
        <dbReference type="EMBL" id="PCI99344.1"/>
    </source>
</evidence>
<evidence type="ECO:0000256" key="3">
    <source>
        <dbReference type="ARBA" id="ARBA00022989"/>
    </source>
</evidence>
<dbReference type="InterPro" id="IPR000412">
    <property type="entry name" value="ABC_2_transport"/>
</dbReference>
<dbReference type="GO" id="GO:0043190">
    <property type="term" value="C:ATP-binding cassette (ABC) transporter complex"/>
    <property type="evidence" value="ECO:0007669"/>
    <property type="project" value="InterPro"/>
</dbReference>
<reference evidence="7" key="2">
    <citation type="journal article" date="2018" name="ISME J.">
        <title>A dynamic microbial community with high functional redundancy inhabits the cold, oxic subseafloor aquifer.</title>
        <authorList>
            <person name="Tully B.J."/>
            <person name="Wheat C.G."/>
            <person name="Glazer B.T."/>
            <person name="Huber J.A."/>
        </authorList>
    </citation>
    <scope>NUCLEOTIDE SEQUENCE</scope>
    <source>
        <strain evidence="7">NORP83</strain>
    </source>
</reference>
<comment type="similarity">
    <text evidence="5">Belongs to the ABC-2 integral membrane protein family.</text>
</comment>
<evidence type="ECO:0000256" key="4">
    <source>
        <dbReference type="ARBA" id="ARBA00023136"/>
    </source>
</evidence>
<dbReference type="AlphaFoldDB" id="A0A2A4YX55"/>
<dbReference type="PANTHER" id="PTHR43332">
    <property type="entry name" value="INNER MEMBRANE TRANSPORT PERMEASE YADH-RELATED"/>
    <property type="match status" value="1"/>
</dbReference>
<accession>A0A2A4YX55</accession>
<gene>
    <name evidence="7" type="ORF">COB13_11990</name>
</gene>
<proteinExistence type="inferred from homology"/>
<feature type="transmembrane region" description="Helical" evidence="5">
    <location>
        <begin position="42"/>
        <end position="65"/>
    </location>
</feature>
<evidence type="ECO:0000259" key="6">
    <source>
        <dbReference type="PROSITE" id="PS51012"/>
    </source>
</evidence>
<feature type="transmembrane region" description="Helical" evidence="5">
    <location>
        <begin position="125"/>
        <end position="151"/>
    </location>
</feature>
<protein>
    <recommendedName>
        <fullName evidence="5">Transport permease protein</fullName>
    </recommendedName>
</protein>
<feature type="transmembrane region" description="Helical" evidence="5">
    <location>
        <begin position="157"/>
        <end position="179"/>
    </location>
</feature>
<dbReference type="PROSITE" id="PS51012">
    <property type="entry name" value="ABC_TM2"/>
    <property type="match status" value="1"/>
</dbReference>
<keyword evidence="4 5" id="KW-0472">Membrane</keyword>
<keyword evidence="5" id="KW-1003">Cell membrane</keyword>
<feature type="transmembrane region" description="Helical" evidence="5">
    <location>
        <begin position="77"/>
        <end position="96"/>
    </location>
</feature>
<dbReference type="PIRSF" id="PIRSF006648">
    <property type="entry name" value="DrrB"/>
    <property type="match status" value="1"/>
</dbReference>
<keyword evidence="5" id="KW-0813">Transport</keyword>
<reference key="1">
    <citation type="submission" date="2017-08" db="EMBL/GenBank/DDBJ databases">
        <title>A dynamic microbial community with high functional redundancy inhabits the cold, oxic subseafloor aquifer.</title>
        <authorList>
            <person name="Tully B.J."/>
            <person name="Wheat C.G."/>
            <person name="Glazer B.T."/>
            <person name="Huber J.A."/>
        </authorList>
    </citation>
    <scope>NUCLEOTIDE SEQUENCE [LARGE SCALE GENOMIC DNA]</scope>
</reference>
<dbReference type="Pfam" id="PF01061">
    <property type="entry name" value="ABC2_membrane"/>
    <property type="match status" value="1"/>
</dbReference>
<dbReference type="InterPro" id="IPR047817">
    <property type="entry name" value="ABC2_TM_bact-type"/>
</dbReference>
<comment type="caution">
    <text evidence="5">Lacks conserved residue(s) required for the propagation of feature annotation.</text>
</comment>
<dbReference type="PRINTS" id="PR00164">
    <property type="entry name" value="ABC2TRNSPORT"/>
</dbReference>
<sequence length="275" mass="30844">MSEPVSKTKPNQSDFGLRKFGRVNWLGLYTLYHKEVMRFMSIYLQTIIAPVISMMLFLAIFSISIGKFRAEINGVEFIVFIVPGLIMNAMMQNAFANNSSSLMMGKMQGNIVDILMPPISAGEMMFAITMGGATRGFLVGLSTGIVMAFVVDFEIQHYFMVILFGILGSMVMALLGLLAGLWADKFDQMGMITNFVITPLTFLSGTFYSIKQLPEFAQLITKFNPFFYLIDGFRYGFIGQSESNIYLTLLVSVGTCVVLWVWGYYLIKIGYKIKS</sequence>
<dbReference type="PANTHER" id="PTHR43332:SF2">
    <property type="entry name" value="INNER MEMBRANE TRANSPORT PERMEASE YADH"/>
    <property type="match status" value="1"/>
</dbReference>
<dbReference type="InterPro" id="IPR052522">
    <property type="entry name" value="ABC-2_transport_permease"/>
</dbReference>
<feature type="domain" description="ABC transmembrane type-2" evidence="6">
    <location>
        <begin position="41"/>
        <end position="270"/>
    </location>
</feature>
<name>A0A2A4YX55_9PROT</name>
<evidence type="ECO:0000256" key="2">
    <source>
        <dbReference type="ARBA" id="ARBA00022692"/>
    </source>
</evidence>
<dbReference type="InterPro" id="IPR013525">
    <property type="entry name" value="ABC2_TM"/>
</dbReference>
<keyword evidence="3 5" id="KW-1133">Transmembrane helix</keyword>
<dbReference type="GO" id="GO:0140359">
    <property type="term" value="F:ABC-type transporter activity"/>
    <property type="evidence" value="ECO:0007669"/>
    <property type="project" value="InterPro"/>
</dbReference>
<comment type="subcellular location">
    <subcellularLocation>
        <location evidence="5">Cell inner membrane</location>
        <topology evidence="5">Multi-pass membrane protein</topology>
    </subcellularLocation>
    <subcellularLocation>
        <location evidence="1">Membrane</location>
        <topology evidence="1">Multi-pass membrane protein</topology>
    </subcellularLocation>
</comment>
<dbReference type="EMBL" id="NVUS01000016">
    <property type="protein sequence ID" value="PCI99344.1"/>
    <property type="molecule type" value="Genomic_DNA"/>
</dbReference>
<evidence type="ECO:0000256" key="5">
    <source>
        <dbReference type="RuleBase" id="RU361157"/>
    </source>
</evidence>
<keyword evidence="2 5" id="KW-0812">Transmembrane</keyword>
<comment type="caution">
    <text evidence="7">The sequence shown here is derived from an EMBL/GenBank/DDBJ whole genome shotgun (WGS) entry which is preliminary data.</text>
</comment>